<keyword evidence="2 4" id="KW-0472">Membrane</keyword>
<evidence type="ECO:0000256" key="4">
    <source>
        <dbReference type="HAMAP-Rule" id="MF_00925"/>
    </source>
</evidence>
<comment type="subunit">
    <text evidence="4">Part of the Bam complex.</text>
</comment>
<evidence type="ECO:0000313" key="6">
    <source>
        <dbReference type="EMBL" id="MFC4727595.1"/>
    </source>
</evidence>
<proteinExistence type="inferred from homology"/>
<comment type="caution">
    <text evidence="6">The sequence shown here is derived from an EMBL/GenBank/DDBJ whole genome shotgun (WGS) entry which is preliminary data.</text>
</comment>
<evidence type="ECO:0000256" key="1">
    <source>
        <dbReference type="ARBA" id="ARBA00022729"/>
    </source>
</evidence>
<protein>
    <recommendedName>
        <fullName evidence="4">Outer membrane protein assembly factor BamE</fullName>
    </recommendedName>
</protein>
<organism evidence="6 7">
    <name type="scientific">Coralloluteibacterium thermophilum</name>
    <dbReference type="NCBI Taxonomy" id="2707049"/>
    <lineage>
        <taxon>Bacteria</taxon>
        <taxon>Pseudomonadati</taxon>
        <taxon>Pseudomonadota</taxon>
        <taxon>Gammaproteobacteria</taxon>
        <taxon>Lysobacterales</taxon>
        <taxon>Lysobacteraceae</taxon>
        <taxon>Coralloluteibacterium</taxon>
    </lineage>
</organism>
<evidence type="ECO:0000256" key="3">
    <source>
        <dbReference type="ARBA" id="ARBA00023237"/>
    </source>
</evidence>
<keyword evidence="3 4" id="KW-0998">Cell outer membrane</keyword>
<keyword evidence="4" id="KW-0449">Lipoprotein</keyword>
<dbReference type="Gene3D" id="3.30.1450.10">
    <property type="match status" value="1"/>
</dbReference>
<dbReference type="Pfam" id="PF04355">
    <property type="entry name" value="BamE"/>
    <property type="match status" value="1"/>
</dbReference>
<dbReference type="PANTHER" id="PTHR37482:SF1">
    <property type="entry name" value="OUTER MEMBRANE PROTEIN ASSEMBLY FACTOR BAME"/>
    <property type="match status" value="1"/>
</dbReference>
<dbReference type="EMBL" id="JBHSGG010000014">
    <property type="protein sequence ID" value="MFC4727595.1"/>
    <property type="molecule type" value="Genomic_DNA"/>
</dbReference>
<accession>A0ABV9NKQ0</accession>
<comment type="subcellular location">
    <subcellularLocation>
        <location evidence="4">Cell outer membrane</location>
        <topology evidence="4">Lipid-anchor</topology>
    </subcellularLocation>
</comment>
<keyword evidence="7" id="KW-1185">Reference proteome</keyword>
<dbReference type="InterPro" id="IPR007450">
    <property type="entry name" value="BamE_dom"/>
</dbReference>
<gene>
    <name evidence="4" type="primary">bamE</name>
    <name evidence="6" type="ORF">ACFO3Q_05370</name>
</gene>
<keyword evidence="4" id="KW-0564">Palmitate</keyword>
<dbReference type="HAMAP" id="MF_00925">
    <property type="entry name" value="OM_assembly_BamE"/>
    <property type="match status" value="1"/>
</dbReference>
<dbReference type="InterPro" id="IPR026592">
    <property type="entry name" value="BamE"/>
</dbReference>
<evidence type="ECO:0000256" key="2">
    <source>
        <dbReference type="ARBA" id="ARBA00023136"/>
    </source>
</evidence>
<dbReference type="RefSeq" id="WP_377003602.1">
    <property type="nucleotide sequence ID" value="NZ_JBHSGG010000014.1"/>
</dbReference>
<dbReference type="InterPro" id="IPR037873">
    <property type="entry name" value="BamE-like"/>
</dbReference>
<sequence>MKKILITLLTAGLLAGCGILYKQPIYQGNLLNAENVEQLREGMTRRQVAVLLGSPMVADPFHQSRWDYVATQRVGRRDETEVKNLTVFFEGDSLAAWEGEYFPKQDQELAQVAIRIFGGNLPRENNRRGRR</sequence>
<comment type="similarity">
    <text evidence="4">Belongs to the BamE family.</text>
</comment>
<evidence type="ECO:0000313" key="7">
    <source>
        <dbReference type="Proteomes" id="UP001595892"/>
    </source>
</evidence>
<keyword evidence="1 4" id="KW-0732">Signal</keyword>
<evidence type="ECO:0000259" key="5">
    <source>
        <dbReference type="Pfam" id="PF04355"/>
    </source>
</evidence>
<reference evidence="7" key="1">
    <citation type="journal article" date="2019" name="Int. J. Syst. Evol. Microbiol.">
        <title>The Global Catalogue of Microorganisms (GCM) 10K type strain sequencing project: providing services to taxonomists for standard genome sequencing and annotation.</title>
        <authorList>
            <consortium name="The Broad Institute Genomics Platform"/>
            <consortium name="The Broad Institute Genome Sequencing Center for Infectious Disease"/>
            <person name="Wu L."/>
            <person name="Ma J."/>
        </authorList>
    </citation>
    <scope>NUCLEOTIDE SEQUENCE [LARGE SCALE GENOMIC DNA]</scope>
    <source>
        <strain evidence="7">CGMCC 1.13574</strain>
    </source>
</reference>
<dbReference type="PROSITE" id="PS51257">
    <property type="entry name" value="PROKAR_LIPOPROTEIN"/>
    <property type="match status" value="1"/>
</dbReference>
<comment type="function">
    <text evidence="4">Part of the outer membrane protein assembly complex, which is involved in assembly and insertion of beta-barrel proteins into the outer membrane.</text>
</comment>
<feature type="domain" description="Outer membrane protein assembly factor BamE" evidence="5">
    <location>
        <begin position="28"/>
        <end position="98"/>
    </location>
</feature>
<dbReference type="PANTHER" id="PTHR37482">
    <property type="entry name" value="OUTER MEMBRANE PROTEIN ASSEMBLY FACTOR BAME"/>
    <property type="match status" value="1"/>
</dbReference>
<dbReference type="Proteomes" id="UP001595892">
    <property type="component" value="Unassembled WGS sequence"/>
</dbReference>
<name>A0ABV9NKQ0_9GAMM</name>